<dbReference type="Proteomes" id="UP000282311">
    <property type="component" value="Unassembled WGS sequence"/>
</dbReference>
<evidence type="ECO:0000313" key="3">
    <source>
        <dbReference type="Proteomes" id="UP000282311"/>
    </source>
</evidence>
<evidence type="ECO:0000313" key="2">
    <source>
        <dbReference type="EMBL" id="RKN80706.1"/>
    </source>
</evidence>
<keyword evidence="3" id="KW-1185">Reference proteome</keyword>
<dbReference type="AlphaFoldDB" id="A0A3B0CCR2"/>
<accession>A0A3B0CCR2</accession>
<protein>
    <submittedName>
        <fullName evidence="2">Uncharacterized protein</fullName>
    </submittedName>
</protein>
<feature type="region of interest" description="Disordered" evidence="1">
    <location>
        <begin position="69"/>
        <end position="98"/>
    </location>
</feature>
<evidence type="ECO:0000256" key="1">
    <source>
        <dbReference type="SAM" id="MobiDB-lite"/>
    </source>
</evidence>
<proteinExistence type="predicted"/>
<sequence length="139" mass="14487">MPPSLTMYVPACPTSNSNVLEAAASVDATFTPYVAVVTFGTAFGSPTSITAGKPGEAFPNRYTVVPGITKGSEGSAAKAGCGETRGRQASSMSRQSARLKGRKLDKLITVPPDFTILNDHEADSEVIWSGSPAFVSNFL</sequence>
<reference evidence="2 3" key="1">
    <citation type="journal article" date="2007" name="Int. J. Syst. Evol. Microbiol.">
        <title>Paenibacillus ginsengarvi sp. nov., isolated from soil from ginseng cultivation.</title>
        <authorList>
            <person name="Yoon M.H."/>
            <person name="Ten L.N."/>
            <person name="Im W.T."/>
        </authorList>
    </citation>
    <scope>NUCLEOTIDE SEQUENCE [LARGE SCALE GENOMIC DNA]</scope>
    <source>
        <strain evidence="2 3">KCTC 13059</strain>
    </source>
</reference>
<name>A0A3B0CCR2_9BACL</name>
<comment type="caution">
    <text evidence="2">The sequence shown here is derived from an EMBL/GenBank/DDBJ whole genome shotgun (WGS) entry which is preliminary data.</text>
</comment>
<gene>
    <name evidence="2" type="ORF">D7M11_19735</name>
</gene>
<feature type="compositionally biased region" description="Low complexity" evidence="1">
    <location>
        <begin position="87"/>
        <end position="96"/>
    </location>
</feature>
<organism evidence="2 3">
    <name type="scientific">Paenibacillus ginsengarvi</name>
    <dbReference type="NCBI Taxonomy" id="400777"/>
    <lineage>
        <taxon>Bacteria</taxon>
        <taxon>Bacillati</taxon>
        <taxon>Bacillota</taxon>
        <taxon>Bacilli</taxon>
        <taxon>Bacillales</taxon>
        <taxon>Paenibacillaceae</taxon>
        <taxon>Paenibacillus</taxon>
    </lineage>
</organism>
<dbReference type="EMBL" id="RBAH01000014">
    <property type="protein sequence ID" value="RKN80706.1"/>
    <property type="molecule type" value="Genomic_DNA"/>
</dbReference>